<reference evidence="5 6" key="1">
    <citation type="journal article" date="2012" name="Eukaryot. Cell">
        <title>Draft genome sequence of CBS 2479, the standard type strain of Trichosporon asahii.</title>
        <authorList>
            <person name="Yang R.Y."/>
            <person name="Li H.T."/>
            <person name="Zhu H."/>
            <person name="Zhou G.P."/>
            <person name="Wang M."/>
            <person name="Wang L."/>
        </authorList>
    </citation>
    <scope>NUCLEOTIDE SEQUENCE [LARGE SCALE GENOMIC DNA]</scope>
    <source>
        <strain evidence="6">ATCC 90039 / CBS 2479 / JCM 2466 / KCTC 7840 / NCYC 2677 / UAMH 7654</strain>
    </source>
</reference>
<protein>
    <submittedName>
        <fullName evidence="5">Uncharacterized protein</fullName>
    </submittedName>
</protein>
<dbReference type="Proteomes" id="UP000002748">
    <property type="component" value="Unassembled WGS sequence"/>
</dbReference>
<evidence type="ECO:0000256" key="4">
    <source>
        <dbReference type="ARBA" id="ARBA00046271"/>
    </source>
</evidence>
<dbReference type="PANTHER" id="PTHR12652">
    <property type="entry name" value="PEROXISOMAL BIOGENESIS FACTOR 11"/>
    <property type="match status" value="1"/>
</dbReference>
<comment type="caution">
    <text evidence="5">The sequence shown here is derived from an EMBL/GenBank/DDBJ whole genome shotgun (WGS) entry which is preliminary data.</text>
</comment>
<keyword evidence="3" id="KW-0576">Peroxisome</keyword>
<proteinExistence type="predicted"/>
<dbReference type="HOGENOM" id="CLU_052213_3_0_1"/>
<dbReference type="GO" id="GO:0016559">
    <property type="term" value="P:peroxisome fission"/>
    <property type="evidence" value="ECO:0007669"/>
    <property type="project" value="InterPro"/>
</dbReference>
<evidence type="ECO:0000256" key="2">
    <source>
        <dbReference type="ARBA" id="ARBA00023136"/>
    </source>
</evidence>
<dbReference type="PANTHER" id="PTHR12652:SF25">
    <property type="entry name" value="MICROBODY (PEROXISOME) PROLIFERATION PROTEIN PEROXIN 11C (EUROFUNG)"/>
    <property type="match status" value="1"/>
</dbReference>
<dbReference type="EMBL" id="ALBS01000185">
    <property type="protein sequence ID" value="EJT48907.1"/>
    <property type="molecule type" value="Genomic_DNA"/>
</dbReference>
<evidence type="ECO:0000256" key="1">
    <source>
        <dbReference type="ARBA" id="ARBA00022593"/>
    </source>
</evidence>
<dbReference type="InterPro" id="IPR008733">
    <property type="entry name" value="PEX11"/>
</dbReference>
<evidence type="ECO:0000256" key="3">
    <source>
        <dbReference type="ARBA" id="ARBA00023140"/>
    </source>
</evidence>
<dbReference type="AlphaFoldDB" id="J6F172"/>
<dbReference type="GeneID" id="25985516"/>
<name>J6F172_TRIAS</name>
<organism evidence="5 6">
    <name type="scientific">Trichosporon asahii var. asahii (strain ATCC 90039 / CBS 2479 / JCM 2466 / KCTC 7840 / NBRC 103889/ NCYC 2677 / UAMH 7654)</name>
    <name type="common">Yeast</name>
    <dbReference type="NCBI Taxonomy" id="1186058"/>
    <lineage>
        <taxon>Eukaryota</taxon>
        <taxon>Fungi</taxon>
        <taxon>Dikarya</taxon>
        <taxon>Basidiomycota</taxon>
        <taxon>Agaricomycotina</taxon>
        <taxon>Tremellomycetes</taxon>
        <taxon>Trichosporonales</taxon>
        <taxon>Trichosporonaceae</taxon>
        <taxon>Trichosporon</taxon>
    </lineage>
</organism>
<gene>
    <name evidence="5" type="ORF">A1Q1_02002</name>
</gene>
<dbReference type="Pfam" id="PF05648">
    <property type="entry name" value="PEX11"/>
    <property type="match status" value="1"/>
</dbReference>
<evidence type="ECO:0000313" key="6">
    <source>
        <dbReference type="Proteomes" id="UP000002748"/>
    </source>
</evidence>
<dbReference type="OrthoDB" id="10005898at2759"/>
<dbReference type="VEuPathDB" id="FungiDB:A1Q1_02002"/>
<dbReference type="RefSeq" id="XP_014180485.1">
    <property type="nucleotide sequence ID" value="XM_014325010.1"/>
</dbReference>
<keyword evidence="2" id="KW-0472">Membrane</keyword>
<evidence type="ECO:0000313" key="5">
    <source>
        <dbReference type="EMBL" id="EJT48907.1"/>
    </source>
</evidence>
<accession>J6F172</accession>
<comment type="subcellular location">
    <subcellularLocation>
        <location evidence="4">Peroxisome membrane</location>
    </subcellularLocation>
</comment>
<sequence length="268" mass="29300">MSKTESQIEKFLSKASTVLATQQGLDAGLHLMAYSSPLVAAAMLKIVQKRAQHGVKSPTLINSAAGVVRAGTAVGEARTIMRAFGLVPMIDWLLKLHPRPLDALLSLIRRPLQALNLGDARVFSTYRVLLLIVFYVGEHLSWLGNKGVLPLAPETIGRVATISIRSWAIDVFLTAVKLLTQYSSLRARKAELKRLRATGGGDKEKIAEKAQALQQEYKTWQTQAAVTFGWLPLTWQWSSGGALWTNPLITSVIGLYVGCAKVNAAWNK</sequence>
<keyword evidence="1" id="KW-0962">Peroxisome biogenesis</keyword>
<dbReference type="GO" id="GO:0005778">
    <property type="term" value="C:peroxisomal membrane"/>
    <property type="evidence" value="ECO:0007669"/>
    <property type="project" value="UniProtKB-SubCell"/>
</dbReference>
<dbReference type="KEGG" id="tasa:A1Q1_02002"/>